<keyword evidence="2" id="KW-0813">Transport</keyword>
<evidence type="ECO:0000256" key="1">
    <source>
        <dbReference type="ARBA" id="ARBA00004141"/>
    </source>
</evidence>
<keyword evidence="4" id="KW-0677">Repeat</keyword>
<keyword evidence="6 8" id="KW-0472">Membrane</keyword>
<feature type="region of interest" description="Disordered" evidence="7">
    <location>
        <begin position="271"/>
        <end position="306"/>
    </location>
</feature>
<evidence type="ECO:0000256" key="3">
    <source>
        <dbReference type="ARBA" id="ARBA00022692"/>
    </source>
</evidence>
<dbReference type="EMBL" id="MUJZ01002479">
    <property type="protein sequence ID" value="OTF83716.1"/>
    <property type="molecule type" value="Genomic_DNA"/>
</dbReference>
<keyword evidence="3 8" id="KW-0812">Transmembrane</keyword>
<evidence type="ECO:0000256" key="6">
    <source>
        <dbReference type="ARBA" id="ARBA00023136"/>
    </source>
</evidence>
<dbReference type="Pfam" id="PF12698">
    <property type="entry name" value="ABC2_membrane_3"/>
    <property type="match status" value="1"/>
</dbReference>
<feature type="non-terminal residue" evidence="11">
    <location>
        <position position="1"/>
    </location>
</feature>
<comment type="caution">
    <text evidence="11">The sequence shown here is derived from an EMBL/GenBank/DDBJ whole genome shotgun (WGS) entry which is preliminary data.</text>
</comment>
<dbReference type="GO" id="GO:0016887">
    <property type="term" value="F:ATP hydrolysis activity"/>
    <property type="evidence" value="ECO:0007669"/>
    <property type="project" value="InterPro"/>
</dbReference>
<dbReference type="GO" id="GO:0016020">
    <property type="term" value="C:membrane"/>
    <property type="evidence" value="ECO:0007669"/>
    <property type="project" value="UniProtKB-SubCell"/>
</dbReference>
<protein>
    <submittedName>
        <fullName evidence="11">Uncharacterized protein</fullName>
    </submittedName>
</protein>
<keyword evidence="12" id="KW-1185">Reference proteome</keyword>
<evidence type="ECO:0000313" key="11">
    <source>
        <dbReference type="EMBL" id="OTF83716.1"/>
    </source>
</evidence>
<name>A0A1Y3BW21_EURMA</name>
<feature type="transmembrane region" description="Helical" evidence="8">
    <location>
        <begin position="6"/>
        <end position="25"/>
    </location>
</feature>
<feature type="transmembrane region" description="Helical" evidence="8">
    <location>
        <begin position="84"/>
        <end position="104"/>
    </location>
</feature>
<keyword evidence="5 8" id="KW-1133">Transmembrane helix</keyword>
<dbReference type="Proteomes" id="UP000194236">
    <property type="component" value="Unassembled WGS sequence"/>
</dbReference>
<dbReference type="InterPro" id="IPR027417">
    <property type="entry name" value="P-loop_NTPase"/>
</dbReference>
<reference evidence="11 12" key="1">
    <citation type="submission" date="2017-03" db="EMBL/GenBank/DDBJ databases">
        <title>Genome Survey of Euroglyphus maynei.</title>
        <authorList>
            <person name="Arlian L.G."/>
            <person name="Morgan M.S."/>
            <person name="Rider S.D."/>
        </authorList>
    </citation>
    <scope>NUCLEOTIDE SEQUENCE [LARGE SCALE GENOMIC DNA]</scope>
    <source>
        <strain evidence="11">Arlian Lab</strain>
        <tissue evidence="11">Whole body</tissue>
    </source>
</reference>
<accession>A0A1Y3BW21</accession>
<dbReference type="GO" id="GO:0140359">
    <property type="term" value="F:ABC-type transporter activity"/>
    <property type="evidence" value="ECO:0007669"/>
    <property type="project" value="InterPro"/>
</dbReference>
<feature type="transmembrane region" description="Helical" evidence="8">
    <location>
        <begin position="202"/>
        <end position="219"/>
    </location>
</feature>
<dbReference type="OrthoDB" id="6500691at2759"/>
<gene>
    <name evidence="11" type="ORF">BLA29_005163</name>
</gene>
<dbReference type="GO" id="GO:0005524">
    <property type="term" value="F:ATP binding"/>
    <property type="evidence" value="ECO:0007669"/>
    <property type="project" value="InterPro"/>
</dbReference>
<feature type="transmembrane region" description="Helical" evidence="8">
    <location>
        <begin position="45"/>
        <end position="72"/>
    </location>
</feature>
<dbReference type="InterPro" id="IPR026082">
    <property type="entry name" value="ABCA"/>
</dbReference>
<comment type="subcellular location">
    <subcellularLocation>
        <location evidence="1">Membrane</location>
        <topology evidence="1">Multi-pass membrane protein</topology>
    </subcellularLocation>
</comment>
<evidence type="ECO:0000259" key="9">
    <source>
        <dbReference type="Pfam" id="PF00005"/>
    </source>
</evidence>
<dbReference type="SUPFAM" id="SSF52540">
    <property type="entry name" value="P-loop containing nucleoside triphosphate hydrolases"/>
    <property type="match status" value="1"/>
</dbReference>
<dbReference type="InterPro" id="IPR013525">
    <property type="entry name" value="ABC2_TM"/>
</dbReference>
<organism evidence="11 12">
    <name type="scientific">Euroglyphus maynei</name>
    <name type="common">Mayne's house dust mite</name>
    <dbReference type="NCBI Taxonomy" id="6958"/>
    <lineage>
        <taxon>Eukaryota</taxon>
        <taxon>Metazoa</taxon>
        <taxon>Ecdysozoa</taxon>
        <taxon>Arthropoda</taxon>
        <taxon>Chelicerata</taxon>
        <taxon>Arachnida</taxon>
        <taxon>Acari</taxon>
        <taxon>Acariformes</taxon>
        <taxon>Sarcoptiformes</taxon>
        <taxon>Astigmata</taxon>
        <taxon>Psoroptidia</taxon>
        <taxon>Analgoidea</taxon>
        <taxon>Pyroglyphidae</taxon>
        <taxon>Pyroglyphinae</taxon>
        <taxon>Euroglyphus</taxon>
    </lineage>
</organism>
<feature type="domain" description="ABC transporter" evidence="9">
    <location>
        <begin position="330"/>
        <end position="424"/>
    </location>
</feature>
<evidence type="ECO:0000256" key="8">
    <source>
        <dbReference type="SAM" id="Phobius"/>
    </source>
</evidence>
<feature type="compositionally biased region" description="Low complexity" evidence="7">
    <location>
        <begin position="289"/>
        <end position="306"/>
    </location>
</feature>
<evidence type="ECO:0000313" key="12">
    <source>
        <dbReference type="Proteomes" id="UP000194236"/>
    </source>
</evidence>
<evidence type="ECO:0000256" key="7">
    <source>
        <dbReference type="SAM" id="MobiDB-lite"/>
    </source>
</evidence>
<dbReference type="InterPro" id="IPR003439">
    <property type="entry name" value="ABC_transporter-like_ATP-bd"/>
</dbReference>
<dbReference type="AlphaFoldDB" id="A0A1Y3BW21"/>
<dbReference type="Gene3D" id="3.40.50.300">
    <property type="entry name" value="P-loop containing nucleotide triphosphate hydrolases"/>
    <property type="match status" value="1"/>
</dbReference>
<dbReference type="PANTHER" id="PTHR19229:SF36">
    <property type="entry name" value="ATP-BINDING CASSETTE SUB-FAMILY A MEMBER 2"/>
    <property type="match status" value="1"/>
</dbReference>
<proteinExistence type="predicted"/>
<dbReference type="Pfam" id="PF00005">
    <property type="entry name" value="ABC_tran"/>
    <property type="match status" value="1"/>
</dbReference>
<evidence type="ECO:0000256" key="2">
    <source>
        <dbReference type="ARBA" id="ARBA00022448"/>
    </source>
</evidence>
<dbReference type="PANTHER" id="PTHR19229">
    <property type="entry name" value="ATP-BINDING CASSETTE TRANSPORTER SUBFAMILY A ABCA"/>
    <property type="match status" value="1"/>
</dbReference>
<sequence length="449" mass="51135">GDAGIAIIILVGFIFIPTSFVFYIVRERICEEKHLQKTFGVGPLLYWLSSLFWDLTILIIAIGFASAIIGFFRLPIYMSRLNLPAILTLLFFFGWAMINLVYLMEKCFDEPSIAFMGIYCLSLFIGIHTMVMRLMIDVFKLIEITPTIYQWFEKIAIFLPPYLLLSGIVDVHRNQLFADIFSLFDQDTYVNPFSFELLGRHYTIFAIQGLLFFIINLAIECDLICKISAIFKFNHRRSLHSGIGHRSDDKNEDSDVADERRRVHMAFGLPVPVQNSSSNSPDSSRKVSSDCQSTTSSTSSHSITSPSSDILRVFNVTKLFENMFGYRSAVNNITFSVPRGECFGLLGVNGAGKTTLFRIITGQVKATTGETMFNGRNIREALANNYHNESIGYCPQADALDGFLTPIEHLTIYAHLRGIPRRQVSKVILFFNHFHFHYYNLCIFFRHSL</sequence>
<feature type="transmembrane region" description="Helical" evidence="8">
    <location>
        <begin position="116"/>
        <end position="136"/>
    </location>
</feature>
<dbReference type="GO" id="GO:0005319">
    <property type="term" value="F:lipid transporter activity"/>
    <property type="evidence" value="ECO:0007669"/>
    <property type="project" value="TreeGrafter"/>
</dbReference>
<evidence type="ECO:0000256" key="5">
    <source>
        <dbReference type="ARBA" id="ARBA00022989"/>
    </source>
</evidence>
<feature type="domain" description="ABC-2 type transporter transmembrane" evidence="10">
    <location>
        <begin position="6"/>
        <end position="217"/>
    </location>
</feature>
<evidence type="ECO:0000256" key="4">
    <source>
        <dbReference type="ARBA" id="ARBA00022737"/>
    </source>
</evidence>
<evidence type="ECO:0000259" key="10">
    <source>
        <dbReference type="Pfam" id="PF12698"/>
    </source>
</evidence>